<protein>
    <submittedName>
        <fullName evidence="1">Uncharacterized protein</fullName>
    </submittedName>
</protein>
<evidence type="ECO:0000313" key="2">
    <source>
        <dbReference type="Proteomes" id="UP000295500"/>
    </source>
</evidence>
<gene>
    <name evidence="1" type="ORF">EV211_10293</name>
</gene>
<accession>A0A4R6QBU2</accession>
<dbReference type="OrthoDB" id="1775949at2"/>
<reference evidence="1 2" key="1">
    <citation type="submission" date="2019-03" db="EMBL/GenBank/DDBJ databases">
        <title>Genomic Encyclopedia of Type Strains, Phase IV (KMG-IV): sequencing the most valuable type-strain genomes for metagenomic binning, comparative biology and taxonomic classification.</title>
        <authorList>
            <person name="Goeker M."/>
        </authorList>
    </citation>
    <scope>NUCLEOTIDE SEQUENCE [LARGE SCALE GENOMIC DNA]</scope>
    <source>
        <strain evidence="1 2">DSM 28287</strain>
    </source>
</reference>
<keyword evidence="2" id="KW-1185">Reference proteome</keyword>
<proteinExistence type="predicted"/>
<dbReference type="RefSeq" id="WP_133527549.1">
    <property type="nucleotide sequence ID" value="NZ_SNXO01000002.1"/>
</dbReference>
<dbReference type="EMBL" id="SNXO01000002">
    <property type="protein sequence ID" value="TDP59851.1"/>
    <property type="molecule type" value="Genomic_DNA"/>
</dbReference>
<comment type="caution">
    <text evidence="1">The sequence shown here is derived from an EMBL/GenBank/DDBJ whole genome shotgun (WGS) entry which is preliminary data.</text>
</comment>
<name>A0A4R6QBU2_9FIRM</name>
<dbReference type="AlphaFoldDB" id="A0A4R6QBU2"/>
<dbReference type="Proteomes" id="UP000295500">
    <property type="component" value="Unassembled WGS sequence"/>
</dbReference>
<evidence type="ECO:0000313" key="1">
    <source>
        <dbReference type="EMBL" id="TDP59851.1"/>
    </source>
</evidence>
<organism evidence="1 2">
    <name type="scientific">Aminicella lysinilytica</name>
    <dbReference type="NCBI Taxonomy" id="433323"/>
    <lineage>
        <taxon>Bacteria</taxon>
        <taxon>Bacillati</taxon>
        <taxon>Bacillota</taxon>
        <taxon>Clostridia</taxon>
        <taxon>Peptostreptococcales</taxon>
        <taxon>Anaerovoracaceae</taxon>
        <taxon>Aminicella</taxon>
    </lineage>
</organism>
<sequence length="530" mass="55682">MATELAAAYVQIIPSAKGIKGSLTNVLSGEANSAGTSTGTAIGGKIKSALLAAGIGTAVAAVFKAAIQEGSALQQSIGGIETLFGKSADVVKKNAANAYKTTGLSANAYMEQTTSFAASLLQSVSGNTKKAANSADMAMQDMSDNSNKMGTNMQDIQNAYQGFAKQNYTMLDNLKLGYGGTKTEMQRLLTDATKLTGQKYDITNLNDVYSAIHAIQGDLGITGTTAREAATTFTGSFSAMKAAAQNLLGNLATGADIGPSLQALGETASTFIFNNLIPMLGNIIVQIPGMLGSFVQVALSTLTTQMNSLFETLLQADVSSLADKISGWFSGNSGKILDTVWSFIKSLLRLVSLLAAQLIVLAGELIGRLAKYAFGKLKAMGANMIKSIWDGIKSAASGLLAKIRAIVDKIKDLFKFKWELPKIKLPHFKLSGKFSLKNMTVPHLSVDWYKGGGIFNSPSVIGVGDSVGPEAVVPIDKLQNYIREANQSSTVIIDYDKLADAVLSGIEGMAVELDKRKLGKIVRKGAVGAI</sequence>